<dbReference type="InterPro" id="IPR018303">
    <property type="entry name" value="ATPase_P-typ_P_site"/>
</dbReference>
<dbReference type="Pfam" id="PF08282">
    <property type="entry name" value="Hydrolase_3"/>
    <property type="match status" value="1"/>
</dbReference>
<gene>
    <name evidence="23" type="ORF">EC973_003380</name>
</gene>
<dbReference type="Proteomes" id="UP000605846">
    <property type="component" value="Unassembled WGS sequence"/>
</dbReference>
<dbReference type="SFLD" id="SFLDG00002">
    <property type="entry name" value="C1.7:_P-type_atpase_like"/>
    <property type="match status" value="1"/>
</dbReference>
<evidence type="ECO:0000256" key="16">
    <source>
        <dbReference type="ARBA" id="ARBA00049128"/>
    </source>
</evidence>
<dbReference type="GO" id="GO:0005802">
    <property type="term" value="C:trans-Golgi network"/>
    <property type="evidence" value="ECO:0007669"/>
    <property type="project" value="TreeGrafter"/>
</dbReference>
<evidence type="ECO:0000313" key="23">
    <source>
        <dbReference type="EMBL" id="KAF7729967.1"/>
    </source>
</evidence>
<evidence type="ECO:0000256" key="11">
    <source>
        <dbReference type="ARBA" id="ARBA00022967"/>
    </source>
</evidence>
<evidence type="ECO:0000256" key="2">
    <source>
        <dbReference type="ARBA" id="ARBA00004141"/>
    </source>
</evidence>
<feature type="binding site" evidence="19">
    <location>
        <position position="519"/>
    </location>
    <ligand>
        <name>ATP</name>
        <dbReference type="ChEBI" id="CHEBI:30616"/>
    </ligand>
</feature>
<dbReference type="Gene3D" id="3.40.50.1000">
    <property type="entry name" value="HAD superfamily/HAD-like"/>
    <property type="match status" value="2"/>
</dbReference>
<dbReference type="EMBL" id="JABAYA010000020">
    <property type="protein sequence ID" value="KAF7729967.1"/>
    <property type="molecule type" value="Genomic_DNA"/>
</dbReference>
<feature type="transmembrane region" description="Helical" evidence="21">
    <location>
        <begin position="685"/>
        <end position="705"/>
    </location>
</feature>
<feature type="binding site" evidence="19">
    <location>
        <position position="548"/>
    </location>
    <ligand>
        <name>ATP</name>
        <dbReference type="ChEBI" id="CHEBI:30616"/>
    </ligand>
</feature>
<keyword evidence="11 21" id="KW-1278">Translocase</keyword>
<dbReference type="GO" id="GO:0005524">
    <property type="term" value="F:ATP binding"/>
    <property type="evidence" value="ECO:0007669"/>
    <property type="project" value="UniProtKB-UniRule"/>
</dbReference>
<evidence type="ECO:0000256" key="15">
    <source>
        <dbReference type="ARBA" id="ARBA00034036"/>
    </source>
</evidence>
<keyword evidence="6 21" id="KW-0812">Transmembrane</keyword>
<dbReference type="PANTHER" id="PTHR24092:SF150">
    <property type="entry name" value="PHOSPHOLIPID-TRANSPORTING ATPASE"/>
    <property type="match status" value="1"/>
</dbReference>
<evidence type="ECO:0000256" key="5">
    <source>
        <dbReference type="ARBA" id="ARBA00008109"/>
    </source>
</evidence>
<feature type="binding site" evidence="19">
    <location>
        <position position="156"/>
    </location>
    <ligand>
        <name>ATP</name>
        <dbReference type="ChEBI" id="CHEBI:30616"/>
    </ligand>
</feature>
<feature type="domain" description="P-type ATPase C-terminal" evidence="22">
    <location>
        <begin position="572"/>
        <end position="706"/>
    </location>
</feature>
<comment type="caution">
    <text evidence="21">Lacks conserved residue(s) required for the propagation of feature annotation.</text>
</comment>
<dbReference type="Gene3D" id="3.40.1110.10">
    <property type="entry name" value="Calcium-transporting ATPase, cytoplasmic domain N"/>
    <property type="match status" value="1"/>
</dbReference>
<dbReference type="InterPro" id="IPR001757">
    <property type="entry name" value="P_typ_ATPase"/>
</dbReference>
<dbReference type="GO" id="GO:0140326">
    <property type="term" value="F:ATPase-coupled intramembrane lipid transporter activity"/>
    <property type="evidence" value="ECO:0007669"/>
    <property type="project" value="UniProtKB-EC"/>
</dbReference>
<keyword evidence="14 21" id="KW-0472">Membrane</keyword>
<evidence type="ECO:0000256" key="1">
    <source>
        <dbReference type="ARBA" id="ARBA00001946"/>
    </source>
</evidence>
<dbReference type="NCBIfam" id="TIGR01652">
    <property type="entry name" value="ATPase-Plipid"/>
    <property type="match status" value="1"/>
</dbReference>
<feature type="binding site" evidence="19">
    <location>
        <position position="158"/>
    </location>
    <ligand>
        <name>ATP</name>
        <dbReference type="ChEBI" id="CHEBI:30616"/>
    </ligand>
</feature>
<dbReference type="EC" id="7.6.2.1" evidence="21"/>
<evidence type="ECO:0000256" key="7">
    <source>
        <dbReference type="ARBA" id="ARBA00022723"/>
    </source>
</evidence>
<evidence type="ECO:0000256" key="18">
    <source>
        <dbReference type="PIRSR" id="PIRSR606539-1"/>
    </source>
</evidence>
<keyword evidence="13" id="KW-0333">Golgi apparatus</keyword>
<comment type="similarity">
    <text evidence="5 21">Belongs to the cation transport ATPase (P-type) (TC 3.A.3) family. Type IV subfamily.</text>
</comment>
<dbReference type="InterPro" id="IPR023299">
    <property type="entry name" value="ATPase_P-typ_cyto_dom_N"/>
</dbReference>
<dbReference type="GO" id="GO:0005886">
    <property type="term" value="C:plasma membrane"/>
    <property type="evidence" value="ECO:0007669"/>
    <property type="project" value="TreeGrafter"/>
</dbReference>
<keyword evidence="9 19" id="KW-0067">ATP-binding</keyword>
<dbReference type="InterPro" id="IPR032630">
    <property type="entry name" value="P_typ_ATPase_c"/>
</dbReference>
<dbReference type="OrthoDB" id="377733at2759"/>
<dbReference type="SUPFAM" id="SSF81665">
    <property type="entry name" value="Calcium ATPase, transmembrane domain M"/>
    <property type="match status" value="1"/>
</dbReference>
<dbReference type="PRINTS" id="PR00119">
    <property type="entry name" value="CATATPASE"/>
</dbReference>
<keyword evidence="24" id="KW-1185">Reference proteome</keyword>
<reference evidence="23" key="1">
    <citation type="submission" date="2020-01" db="EMBL/GenBank/DDBJ databases">
        <title>Genome Sequencing of Three Apophysomyces-Like Fungal Strains Confirms a Novel Fungal Genus in the Mucoromycota with divergent Burkholderia-like Endosymbiotic Bacteria.</title>
        <authorList>
            <person name="Stajich J.E."/>
            <person name="Macias A.M."/>
            <person name="Carter-House D."/>
            <person name="Lovett B."/>
            <person name="Kasson L.R."/>
            <person name="Berry K."/>
            <person name="Grigoriev I."/>
            <person name="Chang Y."/>
            <person name="Spatafora J."/>
            <person name="Kasson M.T."/>
        </authorList>
    </citation>
    <scope>NUCLEOTIDE SEQUENCE</scope>
    <source>
        <strain evidence="23">NRRL A-21654</strain>
    </source>
</reference>
<feature type="binding site" evidence="19">
    <location>
        <position position="428"/>
    </location>
    <ligand>
        <name>ATP</name>
        <dbReference type="ChEBI" id="CHEBI:30616"/>
    </ligand>
</feature>
<evidence type="ECO:0000256" key="6">
    <source>
        <dbReference type="ARBA" id="ARBA00022692"/>
    </source>
</evidence>
<evidence type="ECO:0000256" key="8">
    <source>
        <dbReference type="ARBA" id="ARBA00022741"/>
    </source>
</evidence>
<evidence type="ECO:0000256" key="4">
    <source>
        <dbReference type="ARBA" id="ARBA00004555"/>
    </source>
</evidence>
<organism evidence="23 24">
    <name type="scientific">Apophysomyces ossiformis</name>
    <dbReference type="NCBI Taxonomy" id="679940"/>
    <lineage>
        <taxon>Eukaryota</taxon>
        <taxon>Fungi</taxon>
        <taxon>Fungi incertae sedis</taxon>
        <taxon>Mucoromycota</taxon>
        <taxon>Mucoromycotina</taxon>
        <taxon>Mucoromycetes</taxon>
        <taxon>Mucorales</taxon>
        <taxon>Mucorineae</taxon>
        <taxon>Mucoraceae</taxon>
        <taxon>Apophysomyces</taxon>
    </lineage>
</organism>
<evidence type="ECO:0000256" key="12">
    <source>
        <dbReference type="ARBA" id="ARBA00022989"/>
    </source>
</evidence>
<proteinExistence type="inferred from homology"/>
<evidence type="ECO:0000256" key="14">
    <source>
        <dbReference type="ARBA" id="ARBA00023136"/>
    </source>
</evidence>
<comment type="catalytic activity">
    <reaction evidence="15 21">
        <text>ATP + H2O + phospholipidSide 1 = ADP + phosphate + phospholipidSide 2.</text>
        <dbReference type="EC" id="7.6.2.1"/>
    </reaction>
</comment>
<dbReference type="InterPro" id="IPR023298">
    <property type="entry name" value="ATPase_P-typ_TM_dom_sf"/>
</dbReference>
<comment type="catalytic activity">
    <reaction evidence="17">
        <text>a 1,2-diacyl-sn-glycero-3-phospho-L-serine(out) + ATP + H2O = a 1,2-diacyl-sn-glycero-3-phospho-L-serine(in) + ADP + phosphate + H(+)</text>
        <dbReference type="Rhea" id="RHEA:38567"/>
        <dbReference type="ChEBI" id="CHEBI:15377"/>
        <dbReference type="ChEBI" id="CHEBI:15378"/>
        <dbReference type="ChEBI" id="CHEBI:30616"/>
        <dbReference type="ChEBI" id="CHEBI:43474"/>
        <dbReference type="ChEBI" id="CHEBI:57262"/>
        <dbReference type="ChEBI" id="CHEBI:456216"/>
    </reaction>
    <physiologicalReaction direction="left-to-right" evidence="17">
        <dbReference type="Rhea" id="RHEA:38568"/>
    </physiologicalReaction>
</comment>
<comment type="caution">
    <text evidence="23">The sequence shown here is derived from an EMBL/GenBank/DDBJ whole genome shotgun (WGS) entry which is preliminary data.</text>
</comment>
<dbReference type="SFLD" id="SFLDF00027">
    <property type="entry name" value="p-type_atpase"/>
    <property type="match status" value="1"/>
</dbReference>
<feature type="binding site" evidence="19">
    <location>
        <position position="427"/>
    </location>
    <ligand>
        <name>ATP</name>
        <dbReference type="ChEBI" id="CHEBI:30616"/>
    </ligand>
</feature>
<evidence type="ECO:0000259" key="22">
    <source>
        <dbReference type="Pfam" id="PF16212"/>
    </source>
</evidence>
<evidence type="ECO:0000256" key="21">
    <source>
        <dbReference type="RuleBase" id="RU362033"/>
    </source>
</evidence>
<evidence type="ECO:0000256" key="13">
    <source>
        <dbReference type="ARBA" id="ARBA00023034"/>
    </source>
</evidence>
<dbReference type="GO" id="GO:0045332">
    <property type="term" value="P:phospholipid translocation"/>
    <property type="evidence" value="ECO:0007669"/>
    <property type="project" value="TreeGrafter"/>
</dbReference>
<dbReference type="InterPro" id="IPR036412">
    <property type="entry name" value="HAD-like_sf"/>
</dbReference>
<feature type="binding site" evidence="19">
    <location>
        <position position="347"/>
    </location>
    <ligand>
        <name>ATP</name>
        <dbReference type="ChEBI" id="CHEBI:30616"/>
    </ligand>
</feature>
<feature type="binding site" evidence="19">
    <location>
        <position position="525"/>
    </location>
    <ligand>
        <name>ATP</name>
        <dbReference type="ChEBI" id="CHEBI:30616"/>
    </ligand>
</feature>
<dbReference type="InterPro" id="IPR006539">
    <property type="entry name" value="P-type_ATPase_IV"/>
</dbReference>
<evidence type="ECO:0000256" key="20">
    <source>
        <dbReference type="PIRSR" id="PIRSR606539-3"/>
    </source>
</evidence>
<feature type="binding site" evidence="19">
    <location>
        <position position="429"/>
    </location>
    <ligand>
        <name>ATP</name>
        <dbReference type="ChEBI" id="CHEBI:30616"/>
    </ligand>
</feature>
<keyword evidence="10 20" id="KW-0460">Magnesium</keyword>
<feature type="binding site" evidence="19">
    <location>
        <position position="314"/>
    </location>
    <ligand>
        <name>ATP</name>
        <dbReference type="ChEBI" id="CHEBI:30616"/>
    </ligand>
</feature>
<protein>
    <recommendedName>
        <fullName evidence="21">Phospholipid-transporting ATPase</fullName>
        <ecNumber evidence="21">7.6.2.1</ecNumber>
    </recommendedName>
</protein>
<dbReference type="NCBIfam" id="TIGR01494">
    <property type="entry name" value="ATPase_P-type"/>
    <property type="match status" value="1"/>
</dbReference>
<dbReference type="InterPro" id="IPR044492">
    <property type="entry name" value="P_typ_ATPase_HD_dom"/>
</dbReference>
<sequence length="718" mass="81378">METSNLDGFNSREVNLKVRQALPETAACTVPSRLATLTGAVIQSEQPNSRLYGYNGTLALEEGGKECPLDSTKILLRGAQLRNTDWIYGAVIYTGHETKLMLNSSLMMTLEIVKYVQCIMINNDIDMYYADNDTPAMTKSSSLIEELGQVEYVFSDKTGTLTRNEMKLRRCSVGGISYAFDVEPHHVSRHDNASQGHYIFQHMVNNQYHTPQKLSVIEEFLTALMTCHTVIPENDATGEVRYQASSPDEIALVSGVSTFFNYKFAARGPRTIRCIVEGTEKLYECLNVCEFTSSRRRMSVILKEWDGKIKLYCKGADTVIFDRLTTETDYVEETLLHLEEFASQGLRTLCFAMREIPQEEYDAWAKLYDRAAKTLVNRTEELEKVAEFIEKDMYLLGSTAIEDKLQEGVPETIATLQKANIKVWVLTGDRQETAVNIGYSCKLLSDNMRVILCQSHEQETLEDVIRKNLEEVNNRIQGNQSVLFALVIDGKTLTAALKSEMEKLFYDLAVQCKTVICCRVSPIQKALVVKLVKKYSNSLLLAIGDGANDVSMIQAAHVGVGISGAEGLQASQNADFSIGQFRFLQKLLLVHGSWAYYRLSKMTFYYFYKNVALYFTQFWFAVFNGFSGQTLYESWTIMFFNVVFTILPPMAMGVLDQFSCEKLLYKYPQLYTLGQNNEFFNQKRFWGWILNAIYHSTALVLFMMINCFETAGQLVIGG</sequence>
<dbReference type="PROSITE" id="PS00154">
    <property type="entry name" value="ATPASE_E1_E2"/>
    <property type="match status" value="1"/>
</dbReference>
<name>A0A8H7BXJ0_9FUNG</name>
<comment type="catalytic activity">
    <reaction evidence="16">
        <text>a 1,2-diacyl-sn-glycero-3-phosphoethanolamine(out) + ATP + H2O = a 1,2-diacyl-sn-glycero-3-phosphoethanolamine(in) + ADP + phosphate + H(+)</text>
        <dbReference type="Rhea" id="RHEA:66132"/>
        <dbReference type="ChEBI" id="CHEBI:15377"/>
        <dbReference type="ChEBI" id="CHEBI:15378"/>
        <dbReference type="ChEBI" id="CHEBI:30616"/>
        <dbReference type="ChEBI" id="CHEBI:43474"/>
        <dbReference type="ChEBI" id="CHEBI:64612"/>
        <dbReference type="ChEBI" id="CHEBI:456216"/>
    </reaction>
    <physiologicalReaction direction="left-to-right" evidence="16">
        <dbReference type="Rhea" id="RHEA:66133"/>
    </physiologicalReaction>
</comment>
<feature type="active site" description="4-aspartylphosphate intermediate" evidence="18">
    <location>
        <position position="156"/>
    </location>
</feature>
<dbReference type="GO" id="GO:0000287">
    <property type="term" value="F:magnesium ion binding"/>
    <property type="evidence" value="ECO:0007669"/>
    <property type="project" value="UniProtKB-UniRule"/>
</dbReference>
<feature type="binding site" evidence="20">
    <location>
        <position position="549"/>
    </location>
    <ligand>
        <name>Mg(2+)</name>
        <dbReference type="ChEBI" id="CHEBI:18420"/>
    </ligand>
</feature>
<evidence type="ECO:0000256" key="17">
    <source>
        <dbReference type="ARBA" id="ARBA00051303"/>
    </source>
</evidence>
<dbReference type="SUPFAM" id="SSF81660">
    <property type="entry name" value="Metal cation-transporting ATPase, ATP-binding domain N"/>
    <property type="match status" value="1"/>
</dbReference>
<dbReference type="Pfam" id="PF13246">
    <property type="entry name" value="Cation_ATPase"/>
    <property type="match status" value="1"/>
</dbReference>
<dbReference type="FunFam" id="3.40.50.1000:FF:000010">
    <property type="entry name" value="Phospholipid-transporting ATPase"/>
    <property type="match status" value="1"/>
</dbReference>
<keyword evidence="12 21" id="KW-1133">Transmembrane helix</keyword>
<evidence type="ECO:0000256" key="3">
    <source>
        <dbReference type="ARBA" id="ARBA00004308"/>
    </source>
</evidence>
<evidence type="ECO:0000256" key="19">
    <source>
        <dbReference type="PIRSR" id="PIRSR606539-2"/>
    </source>
</evidence>
<feature type="transmembrane region" description="Helical" evidence="21">
    <location>
        <begin position="611"/>
        <end position="629"/>
    </location>
</feature>
<dbReference type="SFLD" id="SFLDS00003">
    <property type="entry name" value="Haloacid_Dehalogenase"/>
    <property type="match status" value="1"/>
</dbReference>
<dbReference type="GO" id="GO:0016887">
    <property type="term" value="F:ATP hydrolysis activity"/>
    <property type="evidence" value="ECO:0007669"/>
    <property type="project" value="InterPro"/>
</dbReference>
<feature type="binding site" evidence="20">
    <location>
        <position position="545"/>
    </location>
    <ligand>
        <name>Mg(2+)</name>
        <dbReference type="ChEBI" id="CHEBI:18420"/>
    </ligand>
</feature>
<evidence type="ECO:0000256" key="9">
    <source>
        <dbReference type="ARBA" id="ARBA00022840"/>
    </source>
</evidence>
<comment type="subcellular location">
    <subcellularLocation>
        <location evidence="3">Endomembrane system</location>
    </subcellularLocation>
    <subcellularLocation>
        <location evidence="4">Golgi apparatus</location>
    </subcellularLocation>
    <subcellularLocation>
        <location evidence="2 21">Membrane</location>
        <topology evidence="2 21">Multi-pass membrane protein</topology>
    </subcellularLocation>
</comment>
<dbReference type="Gene3D" id="1.20.1110.10">
    <property type="entry name" value="Calcium-transporting ATPase, transmembrane domain"/>
    <property type="match status" value="1"/>
</dbReference>
<evidence type="ECO:0000313" key="24">
    <source>
        <dbReference type="Proteomes" id="UP000605846"/>
    </source>
</evidence>
<evidence type="ECO:0000256" key="10">
    <source>
        <dbReference type="ARBA" id="ARBA00022842"/>
    </source>
</evidence>
<feature type="binding site" evidence="19">
    <location>
        <position position="249"/>
    </location>
    <ligand>
        <name>ATP</name>
        <dbReference type="ChEBI" id="CHEBI:30616"/>
    </ligand>
</feature>
<dbReference type="InterPro" id="IPR023214">
    <property type="entry name" value="HAD_sf"/>
</dbReference>
<feature type="transmembrane region" description="Helical" evidence="21">
    <location>
        <begin position="635"/>
        <end position="655"/>
    </location>
</feature>
<feature type="binding site" evidence="20">
    <location>
        <position position="156"/>
    </location>
    <ligand>
        <name>Mg(2+)</name>
        <dbReference type="ChEBI" id="CHEBI:18420"/>
    </ligand>
</feature>
<feature type="binding site" evidence="19">
    <location>
        <position position="157"/>
    </location>
    <ligand>
        <name>ATP</name>
        <dbReference type="ChEBI" id="CHEBI:30616"/>
    </ligand>
</feature>
<feature type="binding site" evidence="19">
    <location>
        <position position="549"/>
    </location>
    <ligand>
        <name>ATP</name>
        <dbReference type="ChEBI" id="CHEBI:30616"/>
    </ligand>
</feature>
<feature type="binding site" evidence="19">
    <location>
        <position position="291"/>
    </location>
    <ligand>
        <name>ATP</name>
        <dbReference type="ChEBI" id="CHEBI:30616"/>
    </ligand>
</feature>
<comment type="cofactor">
    <cofactor evidence="1 20">
        <name>Mg(2+)</name>
        <dbReference type="ChEBI" id="CHEBI:18420"/>
    </cofactor>
</comment>
<keyword evidence="8 19" id="KW-0547">Nucleotide-binding</keyword>
<dbReference type="Pfam" id="PF16212">
    <property type="entry name" value="PhoLip_ATPase_C"/>
    <property type="match status" value="1"/>
</dbReference>
<feature type="binding site" evidence="20">
    <location>
        <position position="158"/>
    </location>
    <ligand>
        <name>Mg(2+)</name>
        <dbReference type="ChEBI" id="CHEBI:18420"/>
    </ligand>
</feature>
<keyword evidence="7 20" id="KW-0479">Metal-binding</keyword>
<dbReference type="PANTHER" id="PTHR24092">
    <property type="entry name" value="PROBABLE PHOSPHOLIPID-TRANSPORTING ATPASE"/>
    <property type="match status" value="1"/>
</dbReference>
<accession>A0A8H7BXJ0</accession>
<dbReference type="SUPFAM" id="SSF56784">
    <property type="entry name" value="HAD-like"/>
    <property type="match status" value="1"/>
</dbReference>
<dbReference type="AlphaFoldDB" id="A0A8H7BXJ0"/>